<dbReference type="Proteomes" id="UP001374535">
    <property type="component" value="Chromosome 5"/>
</dbReference>
<protein>
    <submittedName>
        <fullName evidence="1">Uncharacterized protein</fullName>
    </submittedName>
</protein>
<name>A0AAQ3NJ85_VIGMU</name>
<gene>
    <name evidence="1" type="ORF">V8G54_015855</name>
</gene>
<organism evidence="1 2">
    <name type="scientific">Vigna mungo</name>
    <name type="common">Black gram</name>
    <name type="synonym">Phaseolus mungo</name>
    <dbReference type="NCBI Taxonomy" id="3915"/>
    <lineage>
        <taxon>Eukaryota</taxon>
        <taxon>Viridiplantae</taxon>
        <taxon>Streptophyta</taxon>
        <taxon>Embryophyta</taxon>
        <taxon>Tracheophyta</taxon>
        <taxon>Spermatophyta</taxon>
        <taxon>Magnoliopsida</taxon>
        <taxon>eudicotyledons</taxon>
        <taxon>Gunneridae</taxon>
        <taxon>Pentapetalae</taxon>
        <taxon>rosids</taxon>
        <taxon>fabids</taxon>
        <taxon>Fabales</taxon>
        <taxon>Fabaceae</taxon>
        <taxon>Papilionoideae</taxon>
        <taxon>50 kb inversion clade</taxon>
        <taxon>NPAAA clade</taxon>
        <taxon>indigoferoid/millettioid clade</taxon>
        <taxon>Phaseoleae</taxon>
        <taxon>Vigna</taxon>
    </lineage>
</organism>
<sequence>MQCGRLLFLRNHLLATAKLNEMNGKIIGQKPLYVAVAQRKEERKANLQFSHMQIAHFSAGITGYHPAYFGLGTLGLVSPEAIGYGFQPHVLPQSMCGIAPNFIMPYHLERQGSPGQRMGPTTRRVTLSHSLPIPPNVPYNLMGPSEISASPLNVKTSATSSTTLALALASADWKVVVSDSFYDAHNWIS</sequence>
<evidence type="ECO:0000313" key="1">
    <source>
        <dbReference type="EMBL" id="WVZ11325.1"/>
    </source>
</evidence>
<evidence type="ECO:0000313" key="2">
    <source>
        <dbReference type="Proteomes" id="UP001374535"/>
    </source>
</evidence>
<dbReference type="AlphaFoldDB" id="A0AAQ3NJ85"/>
<proteinExistence type="predicted"/>
<accession>A0AAQ3NJ85</accession>
<keyword evidence="2" id="KW-1185">Reference proteome</keyword>
<dbReference type="EMBL" id="CP144696">
    <property type="protein sequence ID" value="WVZ11325.1"/>
    <property type="molecule type" value="Genomic_DNA"/>
</dbReference>
<reference evidence="1 2" key="1">
    <citation type="journal article" date="2023" name="Life. Sci Alliance">
        <title>Evolutionary insights into 3D genome organization and epigenetic landscape of Vigna mungo.</title>
        <authorList>
            <person name="Junaid A."/>
            <person name="Singh B."/>
            <person name="Bhatia S."/>
        </authorList>
    </citation>
    <scope>NUCLEOTIDE SEQUENCE [LARGE SCALE GENOMIC DNA]</scope>
    <source>
        <strain evidence="1">Urdbean</strain>
    </source>
</reference>